<organism evidence="2 3">
    <name type="scientific">Gossypium hirsutum</name>
    <name type="common">Upland cotton</name>
    <name type="synonym">Gossypium mexicanum</name>
    <dbReference type="NCBI Taxonomy" id="3635"/>
    <lineage>
        <taxon>Eukaryota</taxon>
        <taxon>Viridiplantae</taxon>
        <taxon>Streptophyta</taxon>
        <taxon>Embryophyta</taxon>
        <taxon>Tracheophyta</taxon>
        <taxon>Spermatophyta</taxon>
        <taxon>Magnoliopsida</taxon>
        <taxon>eudicotyledons</taxon>
        <taxon>Gunneridae</taxon>
        <taxon>Pentapetalae</taxon>
        <taxon>rosids</taxon>
        <taxon>malvids</taxon>
        <taxon>Malvales</taxon>
        <taxon>Malvaceae</taxon>
        <taxon>Malvoideae</taxon>
        <taxon>Gossypium</taxon>
    </lineage>
</organism>
<reference evidence="2" key="1">
    <citation type="journal article" date="2020" name="Nat. Genet.">
        <title>Genomic diversifications of five Gossypium allopolyploid species and their impact on cotton improvement.</title>
        <authorList>
            <person name="Chen Z.J."/>
            <person name="Sreedasyam A."/>
            <person name="Ando A."/>
            <person name="Song Q."/>
            <person name="De Santiago L.M."/>
            <person name="Hulse-Kemp A.M."/>
            <person name="Ding M."/>
            <person name="Ye W."/>
            <person name="Kirkbride R.C."/>
            <person name="Jenkins J."/>
            <person name="Plott C."/>
            <person name="Lovell J."/>
            <person name="Lin Y.M."/>
            <person name="Vaughn R."/>
            <person name="Liu B."/>
            <person name="Simpson S."/>
            <person name="Scheffler B.E."/>
            <person name="Wen L."/>
            <person name="Saski C.A."/>
            <person name="Grover C.E."/>
            <person name="Hu G."/>
            <person name="Conover J.L."/>
            <person name="Carlson J.W."/>
            <person name="Shu S."/>
            <person name="Boston L.B."/>
            <person name="Williams M."/>
            <person name="Peterson D.G."/>
            <person name="McGee K."/>
            <person name="Jones D.C."/>
            <person name="Wendel J.F."/>
            <person name="Stelly D.M."/>
            <person name="Grimwood J."/>
            <person name="Schmutz J."/>
        </authorList>
    </citation>
    <scope>NUCLEOTIDE SEQUENCE [LARGE SCALE GENOMIC DNA]</scope>
    <source>
        <strain evidence="2">cv. TM-1</strain>
    </source>
</reference>
<dbReference type="Proteomes" id="UP000818029">
    <property type="component" value="Chromosome D03"/>
</dbReference>
<dbReference type="Pfam" id="PF10536">
    <property type="entry name" value="PMD"/>
    <property type="match status" value="1"/>
</dbReference>
<evidence type="ECO:0000259" key="1">
    <source>
        <dbReference type="Pfam" id="PF10536"/>
    </source>
</evidence>
<reference evidence="3" key="2">
    <citation type="submission" date="2025-08" db="UniProtKB">
        <authorList>
            <consortium name="RefSeq"/>
        </authorList>
    </citation>
    <scope>IDENTIFICATION</scope>
</reference>
<evidence type="ECO:0000313" key="2">
    <source>
        <dbReference type="Proteomes" id="UP000818029"/>
    </source>
</evidence>
<dbReference type="GeneID" id="121215251"/>
<name>A0ABM2ZS22_GOSHI</name>
<sequence length="221" mass="25183">MGVSTIAEPVALCYSLLGVSHNNAESNFTGLKFLWLKANFEHLSINAIEHEVMCAARAYIMHIIGGVLMPDGNNNKVHLMYLPLFADLQNVRSYSWGSAVLTMLYRELCQATKPDAVDIDGCLILLQSWALYQISFLASVRHQAYVLPLVNRWSFYPGIGRSYIVSIYRLMIEQYVGEGMVEWYHRDRVLRQFGCIQYIPVPPMQLGKIHRINNRGKQGNN</sequence>
<dbReference type="RefSeq" id="XP_040945396.1">
    <property type="nucleotide sequence ID" value="XM_041089462.1"/>
</dbReference>
<dbReference type="InterPro" id="IPR019557">
    <property type="entry name" value="AminoTfrase-like_pln_mobile"/>
</dbReference>
<dbReference type="PANTHER" id="PTHR46033:SF8">
    <property type="entry name" value="PROTEIN MAINTENANCE OF MERISTEMS-LIKE"/>
    <property type="match status" value="1"/>
</dbReference>
<dbReference type="PANTHER" id="PTHR46033">
    <property type="entry name" value="PROTEIN MAIN-LIKE 2"/>
    <property type="match status" value="1"/>
</dbReference>
<gene>
    <name evidence="3" type="primary">LOC121215251</name>
</gene>
<feature type="domain" description="Aminotransferase-like plant mobile" evidence="1">
    <location>
        <begin position="10"/>
        <end position="156"/>
    </location>
</feature>
<protein>
    <submittedName>
        <fullName evidence="3">Protein MAIN-LIKE 1-like</fullName>
    </submittedName>
</protein>
<dbReference type="InterPro" id="IPR044824">
    <property type="entry name" value="MAIN-like"/>
</dbReference>
<accession>A0ABM2ZS22</accession>
<proteinExistence type="predicted"/>
<evidence type="ECO:0000313" key="3">
    <source>
        <dbReference type="RefSeq" id="XP_040945396.1"/>
    </source>
</evidence>
<keyword evidence="2" id="KW-1185">Reference proteome</keyword>